<evidence type="ECO:0000256" key="1">
    <source>
        <dbReference type="ARBA" id="ARBA00022801"/>
    </source>
</evidence>
<proteinExistence type="predicted"/>
<dbReference type="InterPro" id="IPR027417">
    <property type="entry name" value="P-loop_NTPase"/>
</dbReference>
<feature type="region of interest" description="Disordered" evidence="2">
    <location>
        <begin position="207"/>
        <end position="254"/>
    </location>
</feature>
<evidence type="ECO:0000259" key="3">
    <source>
        <dbReference type="PROSITE" id="PS51194"/>
    </source>
</evidence>
<feature type="compositionally biased region" description="Basic and acidic residues" evidence="2">
    <location>
        <begin position="229"/>
        <end position="241"/>
    </location>
</feature>
<gene>
    <name evidence="4" type="ORF">GSLYS_00011393001</name>
</gene>
<dbReference type="Gene3D" id="3.40.50.300">
    <property type="entry name" value="P-loop containing nucleotide triphosphate hydrolases"/>
    <property type="match status" value="1"/>
</dbReference>
<dbReference type="PANTHER" id="PTHR45865:SF1">
    <property type="entry name" value="E3 UBIQUITIN-PROTEIN LIGASE SHPRH"/>
    <property type="match status" value="1"/>
</dbReference>
<dbReference type="InterPro" id="IPR049730">
    <property type="entry name" value="SNF2/RAD54-like_C"/>
</dbReference>
<sequence>LIGGQLLERRLKCPMCRHMTPVREISYVTTKKKEMLNVKGSHSTKIQAVVECLIRIRQQDPTAKSLVFSVWVSVLDILAAALAENKILYKSLHDLNYFQKNLSSFKTEKSIQVLLLPLHSGANGLNLVEANHVLLVEPELNLEEEAQAISRIFRIGQTRKTKIHRFLVRGTIEEKIFHMVKTLRESRSGTEEGGEALELTVGHITSLLQQPGPDDEDMEDDSYDTLSEAEARGDRPGEGGDQRGGGNGNDVAVGSGDVAVRSVDATAGSGDVAVRSGDAIVGSGDVALGSGDAAFVGSSISLR</sequence>
<dbReference type="GO" id="GO:0000209">
    <property type="term" value="P:protein polyubiquitination"/>
    <property type="evidence" value="ECO:0007669"/>
    <property type="project" value="TreeGrafter"/>
</dbReference>
<dbReference type="Proteomes" id="UP001497497">
    <property type="component" value="Unassembled WGS sequence"/>
</dbReference>
<accession>A0AAV2HVC9</accession>
<dbReference type="EMBL" id="CAXITT010000263">
    <property type="protein sequence ID" value="CAL1537480.1"/>
    <property type="molecule type" value="Genomic_DNA"/>
</dbReference>
<dbReference type="GO" id="GO:0061630">
    <property type="term" value="F:ubiquitin protein ligase activity"/>
    <property type="evidence" value="ECO:0007669"/>
    <property type="project" value="TreeGrafter"/>
</dbReference>
<dbReference type="SMART" id="SM00490">
    <property type="entry name" value="HELICc"/>
    <property type="match status" value="1"/>
</dbReference>
<dbReference type="PROSITE" id="PS51194">
    <property type="entry name" value="HELICASE_CTER"/>
    <property type="match status" value="1"/>
</dbReference>
<organism evidence="4 5">
    <name type="scientific">Lymnaea stagnalis</name>
    <name type="common">Great pond snail</name>
    <name type="synonym">Helix stagnalis</name>
    <dbReference type="NCBI Taxonomy" id="6523"/>
    <lineage>
        <taxon>Eukaryota</taxon>
        <taxon>Metazoa</taxon>
        <taxon>Spiralia</taxon>
        <taxon>Lophotrochozoa</taxon>
        <taxon>Mollusca</taxon>
        <taxon>Gastropoda</taxon>
        <taxon>Heterobranchia</taxon>
        <taxon>Euthyneura</taxon>
        <taxon>Panpulmonata</taxon>
        <taxon>Hygrophila</taxon>
        <taxon>Lymnaeoidea</taxon>
        <taxon>Lymnaeidae</taxon>
        <taxon>Lymnaea</taxon>
    </lineage>
</organism>
<comment type="caution">
    <text evidence="4">The sequence shown here is derived from an EMBL/GenBank/DDBJ whole genome shotgun (WGS) entry which is preliminary data.</text>
</comment>
<reference evidence="4 5" key="1">
    <citation type="submission" date="2024-04" db="EMBL/GenBank/DDBJ databases">
        <authorList>
            <consortium name="Genoscope - CEA"/>
            <person name="William W."/>
        </authorList>
    </citation>
    <scope>NUCLEOTIDE SEQUENCE [LARGE SCALE GENOMIC DNA]</scope>
</reference>
<dbReference type="GO" id="GO:0005634">
    <property type="term" value="C:nucleus"/>
    <property type="evidence" value="ECO:0007669"/>
    <property type="project" value="TreeGrafter"/>
</dbReference>
<dbReference type="PANTHER" id="PTHR45865">
    <property type="entry name" value="E3 UBIQUITIN-PROTEIN LIGASE SHPRH FAMILY MEMBER"/>
    <property type="match status" value="1"/>
</dbReference>
<feature type="non-terminal residue" evidence="4">
    <location>
        <position position="303"/>
    </location>
</feature>
<evidence type="ECO:0000256" key="2">
    <source>
        <dbReference type="SAM" id="MobiDB-lite"/>
    </source>
</evidence>
<name>A0AAV2HVC9_LYMST</name>
<dbReference type="Pfam" id="PF00271">
    <property type="entry name" value="Helicase_C"/>
    <property type="match status" value="1"/>
</dbReference>
<dbReference type="InterPro" id="IPR001650">
    <property type="entry name" value="Helicase_C-like"/>
</dbReference>
<evidence type="ECO:0000313" key="5">
    <source>
        <dbReference type="Proteomes" id="UP001497497"/>
    </source>
</evidence>
<evidence type="ECO:0000313" key="4">
    <source>
        <dbReference type="EMBL" id="CAL1537480.1"/>
    </source>
</evidence>
<dbReference type="CDD" id="cd18793">
    <property type="entry name" value="SF2_C_SNF"/>
    <property type="match status" value="1"/>
</dbReference>
<dbReference type="AlphaFoldDB" id="A0AAV2HVC9"/>
<dbReference type="GO" id="GO:0016787">
    <property type="term" value="F:hydrolase activity"/>
    <property type="evidence" value="ECO:0007669"/>
    <property type="project" value="UniProtKB-KW"/>
</dbReference>
<keyword evidence="1" id="KW-0378">Hydrolase</keyword>
<keyword evidence="5" id="KW-1185">Reference proteome</keyword>
<feature type="non-terminal residue" evidence="4">
    <location>
        <position position="1"/>
    </location>
</feature>
<feature type="domain" description="Helicase C-terminal" evidence="3">
    <location>
        <begin position="48"/>
        <end position="208"/>
    </location>
</feature>
<dbReference type="SUPFAM" id="SSF52540">
    <property type="entry name" value="P-loop containing nucleoside triphosphate hydrolases"/>
    <property type="match status" value="1"/>
</dbReference>
<protein>
    <recommendedName>
        <fullName evidence="3">Helicase C-terminal domain-containing protein</fullName>
    </recommendedName>
</protein>
<feature type="compositionally biased region" description="Acidic residues" evidence="2">
    <location>
        <begin position="213"/>
        <end position="223"/>
    </location>
</feature>
<dbReference type="GO" id="GO:0006974">
    <property type="term" value="P:DNA damage response"/>
    <property type="evidence" value="ECO:0007669"/>
    <property type="project" value="TreeGrafter"/>
</dbReference>
<dbReference type="InterPro" id="IPR052583">
    <property type="entry name" value="ATP-helicase/E3_Ub-Ligase"/>
</dbReference>